<dbReference type="PROSITE" id="PS51387">
    <property type="entry name" value="FAD_PCMH"/>
    <property type="match status" value="1"/>
</dbReference>
<organism evidence="7">
    <name type="scientific">Telmatobacter sp. DSM 110680</name>
    <dbReference type="NCBI Taxonomy" id="3036704"/>
    <lineage>
        <taxon>Bacteria</taxon>
        <taxon>Pseudomonadati</taxon>
        <taxon>Acidobacteriota</taxon>
        <taxon>Terriglobia</taxon>
        <taxon>Terriglobales</taxon>
        <taxon>Acidobacteriaceae</taxon>
        <taxon>Telmatobacter</taxon>
    </lineage>
</organism>
<evidence type="ECO:0000256" key="1">
    <source>
        <dbReference type="ARBA" id="ARBA00001974"/>
    </source>
</evidence>
<protein>
    <submittedName>
        <fullName evidence="7">FAD-binding oxidoreductase</fullName>
    </submittedName>
</protein>
<comment type="cofactor">
    <cofactor evidence="1">
        <name>FAD</name>
        <dbReference type="ChEBI" id="CHEBI:57692"/>
    </cofactor>
</comment>
<dbReference type="EMBL" id="CP121196">
    <property type="protein sequence ID" value="XBH15396.1"/>
    <property type="molecule type" value="Genomic_DNA"/>
</dbReference>
<comment type="similarity">
    <text evidence="2">Belongs to the oxygen-dependent FAD-linked oxidoreductase family.</text>
</comment>
<dbReference type="InterPro" id="IPR016166">
    <property type="entry name" value="FAD-bd_PCMH"/>
</dbReference>
<evidence type="ECO:0000256" key="2">
    <source>
        <dbReference type="ARBA" id="ARBA00005466"/>
    </source>
</evidence>
<feature type="domain" description="FAD-binding PCMH-type" evidence="6">
    <location>
        <begin position="40"/>
        <end position="210"/>
    </location>
</feature>
<dbReference type="Gene3D" id="3.40.462.20">
    <property type="match status" value="1"/>
</dbReference>
<keyword evidence="5" id="KW-0560">Oxidoreductase</keyword>
<dbReference type="InterPro" id="IPR036318">
    <property type="entry name" value="FAD-bd_PCMH-like_sf"/>
</dbReference>
<name>A0AAU7DDI6_9BACT</name>
<accession>A0AAU7DDI6</accession>
<keyword evidence="3" id="KW-0285">Flavoprotein</keyword>
<evidence type="ECO:0000259" key="6">
    <source>
        <dbReference type="PROSITE" id="PS51387"/>
    </source>
</evidence>
<dbReference type="InterPro" id="IPR016169">
    <property type="entry name" value="FAD-bd_PCMH_sub2"/>
</dbReference>
<evidence type="ECO:0000256" key="4">
    <source>
        <dbReference type="ARBA" id="ARBA00022827"/>
    </source>
</evidence>
<dbReference type="Pfam" id="PF08031">
    <property type="entry name" value="BBE"/>
    <property type="match status" value="1"/>
</dbReference>
<proteinExistence type="inferred from homology"/>
<reference evidence="7" key="1">
    <citation type="submission" date="2023-03" db="EMBL/GenBank/DDBJ databases">
        <title>Edaphobacter sp.</title>
        <authorList>
            <person name="Huber K.J."/>
            <person name="Papendorf J."/>
            <person name="Pilke C."/>
            <person name="Bunk B."/>
            <person name="Sproeer C."/>
            <person name="Pester M."/>
        </authorList>
    </citation>
    <scope>NUCLEOTIDE SEQUENCE</scope>
    <source>
        <strain evidence="7">DSM 110680</strain>
    </source>
</reference>
<dbReference type="GO" id="GO:0016491">
    <property type="term" value="F:oxidoreductase activity"/>
    <property type="evidence" value="ECO:0007669"/>
    <property type="project" value="UniProtKB-KW"/>
</dbReference>
<evidence type="ECO:0000256" key="5">
    <source>
        <dbReference type="ARBA" id="ARBA00023002"/>
    </source>
</evidence>
<dbReference type="InterPro" id="IPR016167">
    <property type="entry name" value="FAD-bd_PCMH_sub1"/>
</dbReference>
<keyword evidence="4" id="KW-0274">FAD</keyword>
<dbReference type="GO" id="GO:0071949">
    <property type="term" value="F:FAD binding"/>
    <property type="evidence" value="ECO:0007669"/>
    <property type="project" value="InterPro"/>
</dbReference>
<evidence type="ECO:0000256" key="3">
    <source>
        <dbReference type="ARBA" id="ARBA00022630"/>
    </source>
</evidence>
<dbReference type="InterPro" id="IPR050416">
    <property type="entry name" value="FAD-linked_Oxidoreductase"/>
</dbReference>
<dbReference type="AlphaFoldDB" id="A0AAU7DDI6"/>
<dbReference type="Gene3D" id="3.30.465.10">
    <property type="match status" value="1"/>
</dbReference>
<dbReference type="InterPro" id="IPR012951">
    <property type="entry name" value="BBE"/>
</dbReference>
<dbReference type="Gene3D" id="3.30.43.10">
    <property type="entry name" value="Uridine Diphospho-n-acetylenolpyruvylglucosamine Reductase, domain 2"/>
    <property type="match status" value="1"/>
</dbReference>
<dbReference type="PANTHER" id="PTHR42973">
    <property type="entry name" value="BINDING OXIDOREDUCTASE, PUTATIVE (AFU_ORTHOLOGUE AFUA_1G17690)-RELATED"/>
    <property type="match status" value="1"/>
</dbReference>
<gene>
    <name evidence="7" type="ORF">P8935_12530</name>
</gene>
<dbReference type="RefSeq" id="WP_348260628.1">
    <property type="nucleotide sequence ID" value="NZ_CP121196.1"/>
</dbReference>
<dbReference type="Pfam" id="PF01565">
    <property type="entry name" value="FAD_binding_4"/>
    <property type="match status" value="1"/>
</dbReference>
<evidence type="ECO:0000313" key="7">
    <source>
        <dbReference type="EMBL" id="XBH15396.1"/>
    </source>
</evidence>
<dbReference type="InterPro" id="IPR006094">
    <property type="entry name" value="Oxid_FAD_bind_N"/>
</dbReference>
<sequence length="453" mass="48576">MTPQIEIADRDALKSLLRGTVHLPDSDGYHEARQVWNAMIDRYPAAIVCASGVADVMTAVQFAAERGLPVAIRCGGHNVAGTSVGDGSIVIDLARFKSVRVDRVQRKACAGGGVLWGEYDHETQAFGLASPGGAISTTGIAGLTLGGGYGYLSRRYGMACDNLISADVVTAAGEFITASADSHPDLFWALRGGGGNFGVVTSLEFQLHPVREPLGGLIVFPFEMSKAVLQRLRDLSLEASDNLATMFAIIPSPDGGKFAAAVVSDIGKEGEGDRAAQAFRELGSVLLDTVAPVSYCTMQRQVDVSYPKGQRHYWKSSFVKTLSDDVIDLVIEAAGSAPSPLNVIMVEVYGGAVARVPSDATAFEHRDALFNLSFLAISNDPANDSEQRAWARENWQKALPYSTGGAYVNYMSEGEDVHSAYSDARFQRLAAIKAKYDPTNLFRFNQNIPPARK</sequence>
<dbReference type="SUPFAM" id="SSF56176">
    <property type="entry name" value="FAD-binding/transporter-associated domain-like"/>
    <property type="match status" value="1"/>
</dbReference>
<dbReference type="PANTHER" id="PTHR42973:SF39">
    <property type="entry name" value="FAD-BINDING PCMH-TYPE DOMAIN-CONTAINING PROTEIN"/>
    <property type="match status" value="1"/>
</dbReference>